<organism evidence="1 2">
    <name type="scientific">Desulfofundulus luciae</name>
    <dbReference type="NCBI Taxonomy" id="74702"/>
    <lineage>
        <taxon>Bacteria</taxon>
        <taxon>Bacillati</taxon>
        <taxon>Bacillota</taxon>
        <taxon>Clostridia</taxon>
        <taxon>Eubacteriales</taxon>
        <taxon>Peptococcaceae</taxon>
        <taxon>Desulfofundulus</taxon>
    </lineage>
</organism>
<evidence type="ECO:0000313" key="2">
    <source>
        <dbReference type="Proteomes" id="UP001225644"/>
    </source>
</evidence>
<keyword evidence="2" id="KW-1185">Reference proteome</keyword>
<accession>A0ABU0AX58</accession>
<proteinExistence type="predicted"/>
<reference evidence="1 2" key="1">
    <citation type="submission" date="2023-07" db="EMBL/GenBank/DDBJ databases">
        <title>Genomic Encyclopedia of Type Strains, Phase IV (KMG-IV): sequencing the most valuable type-strain genomes for metagenomic binning, comparative biology and taxonomic classification.</title>
        <authorList>
            <person name="Goeker M."/>
        </authorList>
    </citation>
    <scope>NUCLEOTIDE SEQUENCE [LARGE SCALE GENOMIC DNA]</scope>
    <source>
        <strain evidence="1 2">DSM 12396</strain>
    </source>
</reference>
<evidence type="ECO:0000313" key="1">
    <source>
        <dbReference type="EMBL" id="MDQ0285064.1"/>
    </source>
</evidence>
<dbReference type="Proteomes" id="UP001225644">
    <property type="component" value="Unassembled WGS sequence"/>
</dbReference>
<sequence length="158" mass="17765">MKSTAFPSWRNTCKGHLRKIRGVLPVDVGLVEEVYMGLDVFAIYPLQEPVSERRLNKAIVAPDELFEGIVLKGSGRAGSSFRGRPYEDYVVEVTGNSLYFFYTAPDEVKKMAEKLESGAEEISDEDLKELELTREDVRNLARWFKIAAANGFALHGSF</sequence>
<gene>
    <name evidence="1" type="ORF">J2Z49_000154</name>
</gene>
<dbReference type="EMBL" id="JAUSUX010000001">
    <property type="protein sequence ID" value="MDQ0285064.1"/>
    <property type="molecule type" value="Genomic_DNA"/>
</dbReference>
<dbReference type="RefSeq" id="WP_307398947.1">
    <property type="nucleotide sequence ID" value="NZ_JAUSUX010000001.1"/>
</dbReference>
<comment type="caution">
    <text evidence="1">The sequence shown here is derived from an EMBL/GenBank/DDBJ whole genome shotgun (WGS) entry which is preliminary data.</text>
</comment>
<name>A0ABU0AX58_9FIRM</name>
<protein>
    <submittedName>
        <fullName evidence="1">Uncharacterized protein</fullName>
    </submittedName>
</protein>